<dbReference type="AlphaFoldDB" id="A0A445HQT5"/>
<organism evidence="2 3">
    <name type="scientific">Glycine soja</name>
    <name type="common">Wild soybean</name>
    <dbReference type="NCBI Taxonomy" id="3848"/>
    <lineage>
        <taxon>Eukaryota</taxon>
        <taxon>Viridiplantae</taxon>
        <taxon>Streptophyta</taxon>
        <taxon>Embryophyta</taxon>
        <taxon>Tracheophyta</taxon>
        <taxon>Spermatophyta</taxon>
        <taxon>Magnoliopsida</taxon>
        <taxon>eudicotyledons</taxon>
        <taxon>Gunneridae</taxon>
        <taxon>Pentapetalae</taxon>
        <taxon>rosids</taxon>
        <taxon>fabids</taxon>
        <taxon>Fabales</taxon>
        <taxon>Fabaceae</taxon>
        <taxon>Papilionoideae</taxon>
        <taxon>50 kb inversion clade</taxon>
        <taxon>NPAAA clade</taxon>
        <taxon>indigoferoid/millettioid clade</taxon>
        <taxon>Phaseoleae</taxon>
        <taxon>Glycine</taxon>
        <taxon>Glycine subgen. Soja</taxon>
    </lineage>
</organism>
<accession>A0A445HQT5</accession>
<gene>
    <name evidence="2" type="ORF">D0Y65_034501</name>
</gene>
<name>A0A445HQT5_GLYSO</name>
<dbReference type="Proteomes" id="UP000289340">
    <property type="component" value="Chromosome 12"/>
</dbReference>
<keyword evidence="3" id="KW-1185">Reference proteome</keyword>
<sequence>MSSPFLGDILLRKTSTSMSSTRARSNGFISNLPDCKFAATNPKIRQFFCNEAPKKNYKNFYPKEKKEVPKRNDKKHEYKGSTPGGVHPSIPLSFSLATIFPLEPKDFDFSGYMTYVLEAFELEDTIKNFDRHNSTKWECNSSIRPAQTGKLGSLFDTLGNNENYW</sequence>
<proteinExistence type="predicted"/>
<evidence type="ECO:0000313" key="3">
    <source>
        <dbReference type="Proteomes" id="UP000289340"/>
    </source>
</evidence>
<comment type="caution">
    <text evidence="2">The sequence shown here is derived from an EMBL/GenBank/DDBJ whole genome shotgun (WGS) entry which is preliminary data.</text>
</comment>
<feature type="compositionally biased region" description="Basic and acidic residues" evidence="1">
    <location>
        <begin position="61"/>
        <end position="79"/>
    </location>
</feature>
<feature type="region of interest" description="Disordered" evidence="1">
    <location>
        <begin position="60"/>
        <end position="84"/>
    </location>
</feature>
<evidence type="ECO:0000256" key="1">
    <source>
        <dbReference type="SAM" id="MobiDB-lite"/>
    </source>
</evidence>
<reference evidence="2 3" key="1">
    <citation type="submission" date="2018-09" db="EMBL/GenBank/DDBJ databases">
        <title>A high-quality reference genome of wild soybean provides a powerful tool to mine soybean genomes.</title>
        <authorList>
            <person name="Xie M."/>
            <person name="Chung C.Y.L."/>
            <person name="Li M.-W."/>
            <person name="Wong F.-L."/>
            <person name="Chan T.-F."/>
            <person name="Lam H.-M."/>
        </authorList>
    </citation>
    <scope>NUCLEOTIDE SEQUENCE [LARGE SCALE GENOMIC DNA]</scope>
    <source>
        <strain evidence="3">cv. W05</strain>
        <tissue evidence="2">Hypocotyl of etiolated seedlings</tissue>
    </source>
</reference>
<protein>
    <submittedName>
        <fullName evidence="2">Uncharacterized protein</fullName>
    </submittedName>
</protein>
<evidence type="ECO:0000313" key="2">
    <source>
        <dbReference type="EMBL" id="RZB76022.1"/>
    </source>
</evidence>
<dbReference type="EMBL" id="QZWG01000012">
    <property type="protein sequence ID" value="RZB76022.1"/>
    <property type="molecule type" value="Genomic_DNA"/>
</dbReference>